<evidence type="ECO:0000256" key="1">
    <source>
        <dbReference type="ARBA" id="ARBA00004196"/>
    </source>
</evidence>
<dbReference type="Proteomes" id="UP001569200">
    <property type="component" value="Unassembled WGS sequence"/>
</dbReference>
<proteinExistence type="inferred from homology"/>
<accession>A0ABV4LKW4</accession>
<evidence type="ECO:0000259" key="4">
    <source>
        <dbReference type="Pfam" id="PF09375"/>
    </source>
</evidence>
<dbReference type="EMBL" id="JBGOOW010000001">
    <property type="protein sequence ID" value="MEZ8179103.1"/>
    <property type="molecule type" value="Genomic_DNA"/>
</dbReference>
<comment type="similarity">
    <text evidence="2">Belongs to the EfeM/EfeO family.</text>
</comment>
<dbReference type="PANTHER" id="PTHR39192">
    <property type="entry name" value="IRON UPTAKE SYSTEM COMPONENT EFEO"/>
    <property type="match status" value="1"/>
</dbReference>
<dbReference type="InterPro" id="IPR018976">
    <property type="entry name" value="Imelysin-like"/>
</dbReference>
<gene>
    <name evidence="5" type="ORF">ACED33_00310</name>
</gene>
<dbReference type="Gene3D" id="1.20.1420.20">
    <property type="entry name" value="M75 peptidase, HXXE motif"/>
    <property type="match status" value="1"/>
</dbReference>
<dbReference type="PANTHER" id="PTHR39192:SF1">
    <property type="entry name" value="IRON UPTAKE SYSTEM COMPONENT EFEO"/>
    <property type="match status" value="1"/>
</dbReference>
<comment type="caution">
    <text evidence="5">The sequence shown here is derived from an EMBL/GenBank/DDBJ whole genome shotgun (WGS) entry which is preliminary data.</text>
</comment>
<dbReference type="InterPro" id="IPR038352">
    <property type="entry name" value="Imelysin_sf"/>
</dbReference>
<reference evidence="5 6" key="1">
    <citation type="submission" date="2024-06" db="EMBL/GenBank/DDBJ databases">
        <authorList>
            <person name="Steensen K."/>
            <person name="Seneca J."/>
            <person name="Bartlau N."/>
            <person name="Yu A.X."/>
            <person name="Polz M.F."/>
        </authorList>
    </citation>
    <scope>NUCLEOTIDE SEQUENCE [LARGE SCALE GENOMIC DNA]</scope>
    <source>
        <strain evidence="5 6">1F145</strain>
    </source>
</reference>
<dbReference type="RefSeq" id="WP_121602723.1">
    <property type="nucleotide sequence ID" value="NZ_JAKMXZ010000001.1"/>
</dbReference>
<feature type="domain" description="Imelysin-like" evidence="4">
    <location>
        <begin position="75"/>
        <end position="233"/>
    </location>
</feature>
<evidence type="ECO:0000256" key="3">
    <source>
        <dbReference type="ARBA" id="ARBA00022729"/>
    </source>
</evidence>
<comment type="subcellular location">
    <subcellularLocation>
        <location evidence="1">Cell envelope</location>
    </subcellularLocation>
</comment>
<evidence type="ECO:0000313" key="6">
    <source>
        <dbReference type="Proteomes" id="UP001569200"/>
    </source>
</evidence>
<dbReference type="InterPro" id="IPR034981">
    <property type="entry name" value="Imelysin-like_EfeO/Algp7"/>
</dbReference>
<organism evidence="5 6">
    <name type="scientific">Vibrio splendidus</name>
    <dbReference type="NCBI Taxonomy" id="29497"/>
    <lineage>
        <taxon>Bacteria</taxon>
        <taxon>Pseudomonadati</taxon>
        <taxon>Pseudomonadota</taxon>
        <taxon>Gammaproteobacteria</taxon>
        <taxon>Vibrionales</taxon>
        <taxon>Vibrionaceae</taxon>
        <taxon>Vibrio</taxon>
    </lineage>
</organism>
<sequence length="303" mass="34829">MRNRTRIVIDTFCLFLFFVSSSNLEAKALRSPVQIGDEVIIAKGDIPTPDKYKPATEAFIFYVTENIEQIIELLNKLKKSLVDGNLKDAQGYYVKAHQHYEMIRPIIDLFGNTDRIINSRADYFLQGVTDYRFKGFHLVEYMLFETKDKAAALGAVGELNMYIKDLKQRVEQEHIDIPKLVQSSADYIEMVIEVKLSGQENIYSHSDLTDIAANMAGSKKIIEELKPFISPETLKPILENYQQINQIIGHYMMEQGSFKPYGQLTNHDREKLYSLLSDQAYLLARLRSNLNVDVYYKYPGGKS</sequence>
<keyword evidence="3" id="KW-0732">Signal</keyword>
<dbReference type="CDD" id="cd14656">
    <property type="entry name" value="Imelysin-like_EfeO"/>
    <property type="match status" value="1"/>
</dbReference>
<evidence type="ECO:0000256" key="2">
    <source>
        <dbReference type="ARBA" id="ARBA00005989"/>
    </source>
</evidence>
<protein>
    <submittedName>
        <fullName evidence="5">EfeM/EfeO family lipoprotein</fullName>
    </submittedName>
</protein>
<evidence type="ECO:0000313" key="5">
    <source>
        <dbReference type="EMBL" id="MEZ8179103.1"/>
    </source>
</evidence>
<name>A0ABV4LKW4_VIBSP</name>
<dbReference type="Pfam" id="PF09375">
    <property type="entry name" value="Peptidase_M75"/>
    <property type="match status" value="1"/>
</dbReference>
<keyword evidence="6" id="KW-1185">Reference proteome</keyword>
<keyword evidence="5" id="KW-0449">Lipoprotein</keyword>
<dbReference type="InterPro" id="IPR050894">
    <property type="entry name" value="EfeM/EfeO_iron_uptake"/>
</dbReference>